<evidence type="ECO:0000313" key="1">
    <source>
        <dbReference type="EMBL" id="PON94956.1"/>
    </source>
</evidence>
<protein>
    <submittedName>
        <fullName evidence="1">Uncharacterized protein</fullName>
    </submittedName>
</protein>
<sequence length="52" mass="5495">CSLRRFENGSGASCASCATLAILVAQVLPEGVFTPFHSVLRRFVPTCIGSPQ</sequence>
<organism evidence="1 2">
    <name type="scientific">Trema orientale</name>
    <name type="common">Charcoal tree</name>
    <name type="synonym">Celtis orientalis</name>
    <dbReference type="NCBI Taxonomy" id="63057"/>
    <lineage>
        <taxon>Eukaryota</taxon>
        <taxon>Viridiplantae</taxon>
        <taxon>Streptophyta</taxon>
        <taxon>Embryophyta</taxon>
        <taxon>Tracheophyta</taxon>
        <taxon>Spermatophyta</taxon>
        <taxon>Magnoliopsida</taxon>
        <taxon>eudicotyledons</taxon>
        <taxon>Gunneridae</taxon>
        <taxon>Pentapetalae</taxon>
        <taxon>rosids</taxon>
        <taxon>fabids</taxon>
        <taxon>Rosales</taxon>
        <taxon>Cannabaceae</taxon>
        <taxon>Trema</taxon>
    </lineage>
</organism>
<dbReference type="AlphaFoldDB" id="A0A2P5FAZ6"/>
<reference evidence="2" key="1">
    <citation type="submission" date="2016-06" db="EMBL/GenBank/DDBJ databases">
        <title>Parallel loss of symbiosis genes in relatives of nitrogen-fixing non-legume Parasponia.</title>
        <authorList>
            <person name="Van Velzen R."/>
            <person name="Holmer R."/>
            <person name="Bu F."/>
            <person name="Rutten L."/>
            <person name="Van Zeijl A."/>
            <person name="Liu W."/>
            <person name="Santuari L."/>
            <person name="Cao Q."/>
            <person name="Sharma T."/>
            <person name="Shen D."/>
            <person name="Roswanjaya Y."/>
            <person name="Wardhani T."/>
            <person name="Kalhor M.S."/>
            <person name="Jansen J."/>
            <person name="Van den Hoogen J."/>
            <person name="Gungor B."/>
            <person name="Hartog M."/>
            <person name="Hontelez J."/>
            <person name="Verver J."/>
            <person name="Yang W.-C."/>
            <person name="Schijlen E."/>
            <person name="Repin R."/>
            <person name="Schilthuizen M."/>
            <person name="Schranz E."/>
            <person name="Heidstra R."/>
            <person name="Miyata K."/>
            <person name="Fedorova E."/>
            <person name="Kohlen W."/>
            <person name="Bisseling T."/>
            <person name="Smit S."/>
            <person name="Geurts R."/>
        </authorList>
    </citation>
    <scope>NUCLEOTIDE SEQUENCE [LARGE SCALE GENOMIC DNA]</scope>
    <source>
        <strain evidence="2">cv. RG33-2</strain>
    </source>
</reference>
<evidence type="ECO:0000313" key="2">
    <source>
        <dbReference type="Proteomes" id="UP000237000"/>
    </source>
</evidence>
<dbReference type="InParanoid" id="A0A2P5FAZ6"/>
<keyword evidence="2" id="KW-1185">Reference proteome</keyword>
<proteinExistence type="predicted"/>
<dbReference type="EMBL" id="JXTC01000047">
    <property type="protein sequence ID" value="PON94956.1"/>
    <property type="molecule type" value="Genomic_DNA"/>
</dbReference>
<name>A0A2P5FAZ6_TREOI</name>
<comment type="caution">
    <text evidence="1">The sequence shown here is derived from an EMBL/GenBank/DDBJ whole genome shotgun (WGS) entry which is preliminary data.</text>
</comment>
<feature type="non-terminal residue" evidence="1">
    <location>
        <position position="1"/>
    </location>
</feature>
<accession>A0A2P5FAZ6</accession>
<gene>
    <name evidence="1" type="ORF">TorRG33x02_091550</name>
</gene>
<dbReference type="Proteomes" id="UP000237000">
    <property type="component" value="Unassembled WGS sequence"/>
</dbReference>